<organism evidence="4">
    <name type="scientific">Echinostoma caproni</name>
    <dbReference type="NCBI Taxonomy" id="27848"/>
    <lineage>
        <taxon>Eukaryota</taxon>
        <taxon>Metazoa</taxon>
        <taxon>Spiralia</taxon>
        <taxon>Lophotrochozoa</taxon>
        <taxon>Platyhelminthes</taxon>
        <taxon>Trematoda</taxon>
        <taxon>Digenea</taxon>
        <taxon>Plagiorchiida</taxon>
        <taxon>Echinostomata</taxon>
        <taxon>Echinostomatoidea</taxon>
        <taxon>Echinostomatidae</taxon>
        <taxon>Echinostoma</taxon>
    </lineage>
</organism>
<dbReference type="Proteomes" id="UP000272942">
    <property type="component" value="Unassembled WGS sequence"/>
</dbReference>
<gene>
    <name evidence="2" type="ORF">ECPE_LOCUS12284</name>
</gene>
<dbReference type="EMBL" id="UZAN01052559">
    <property type="protein sequence ID" value="VDP89556.1"/>
    <property type="molecule type" value="Genomic_DNA"/>
</dbReference>
<reference evidence="2 3" key="2">
    <citation type="submission" date="2018-11" db="EMBL/GenBank/DDBJ databases">
        <authorList>
            <consortium name="Pathogen Informatics"/>
        </authorList>
    </citation>
    <scope>NUCLEOTIDE SEQUENCE [LARGE SCALE GENOMIC DNA]</scope>
    <source>
        <strain evidence="2 3">Egypt</strain>
    </source>
</reference>
<evidence type="ECO:0000313" key="3">
    <source>
        <dbReference type="Proteomes" id="UP000272942"/>
    </source>
</evidence>
<dbReference type="WBParaSite" id="ECPE_0001232001-mRNA-1">
    <property type="protein sequence ID" value="ECPE_0001232001-mRNA-1"/>
    <property type="gene ID" value="ECPE_0001232001"/>
</dbReference>
<accession>A0A183AZ99</accession>
<name>A0A183AZ99_9TREM</name>
<protein>
    <submittedName>
        <fullName evidence="4">LEM domain-containing protein</fullName>
    </submittedName>
</protein>
<evidence type="ECO:0000313" key="2">
    <source>
        <dbReference type="EMBL" id="VDP89556.1"/>
    </source>
</evidence>
<proteinExistence type="predicted"/>
<evidence type="ECO:0000256" key="1">
    <source>
        <dbReference type="SAM" id="MobiDB-lite"/>
    </source>
</evidence>
<feature type="compositionally biased region" description="Polar residues" evidence="1">
    <location>
        <begin position="63"/>
        <end position="80"/>
    </location>
</feature>
<evidence type="ECO:0000313" key="4">
    <source>
        <dbReference type="WBParaSite" id="ECPE_0001232001-mRNA-1"/>
    </source>
</evidence>
<keyword evidence="3" id="KW-1185">Reference proteome</keyword>
<sequence>MVSSSSQELEKLKSTLMNSYYQDRDRKPSTKGLLTLEHLKRLKELQANRELLLSRPDKDAGSRCQTTRLSPNGGNQTCTADASGGGGGGGGNDDECGAFSSSEFVT</sequence>
<dbReference type="AlphaFoldDB" id="A0A183AZ99"/>
<reference evidence="4" key="1">
    <citation type="submission" date="2016-06" db="UniProtKB">
        <authorList>
            <consortium name="WormBaseParasite"/>
        </authorList>
    </citation>
    <scope>IDENTIFICATION</scope>
</reference>
<dbReference type="OrthoDB" id="10029313at2759"/>
<feature type="region of interest" description="Disordered" evidence="1">
    <location>
        <begin position="54"/>
        <end position="106"/>
    </location>
</feature>